<feature type="non-terminal residue" evidence="1">
    <location>
        <position position="39"/>
    </location>
</feature>
<dbReference type="Proteomes" id="UP001162483">
    <property type="component" value="Unassembled WGS sequence"/>
</dbReference>
<accession>A0ABN9H5Z7</accession>
<keyword evidence="2" id="KW-1185">Reference proteome</keyword>
<evidence type="ECO:0000313" key="1">
    <source>
        <dbReference type="EMBL" id="CAI9616086.1"/>
    </source>
</evidence>
<proteinExistence type="predicted"/>
<protein>
    <submittedName>
        <fullName evidence="1">Uncharacterized protein</fullName>
    </submittedName>
</protein>
<sequence>MIGANPCCDNCRFSAVLSSRSDSVRKVQPRTGNCQSRDR</sequence>
<dbReference type="EMBL" id="CATNWA010019976">
    <property type="protein sequence ID" value="CAI9616086.1"/>
    <property type="molecule type" value="Genomic_DNA"/>
</dbReference>
<gene>
    <name evidence="1" type="ORF">SPARVUS_LOCUS15321758</name>
</gene>
<reference evidence="1" key="1">
    <citation type="submission" date="2023-05" db="EMBL/GenBank/DDBJ databases">
        <authorList>
            <person name="Stuckert A."/>
        </authorList>
    </citation>
    <scope>NUCLEOTIDE SEQUENCE</scope>
</reference>
<organism evidence="1 2">
    <name type="scientific">Staurois parvus</name>
    <dbReference type="NCBI Taxonomy" id="386267"/>
    <lineage>
        <taxon>Eukaryota</taxon>
        <taxon>Metazoa</taxon>
        <taxon>Chordata</taxon>
        <taxon>Craniata</taxon>
        <taxon>Vertebrata</taxon>
        <taxon>Euteleostomi</taxon>
        <taxon>Amphibia</taxon>
        <taxon>Batrachia</taxon>
        <taxon>Anura</taxon>
        <taxon>Neobatrachia</taxon>
        <taxon>Ranoidea</taxon>
        <taxon>Ranidae</taxon>
        <taxon>Staurois</taxon>
    </lineage>
</organism>
<comment type="caution">
    <text evidence="1">The sequence shown here is derived from an EMBL/GenBank/DDBJ whole genome shotgun (WGS) entry which is preliminary data.</text>
</comment>
<name>A0ABN9H5Z7_9NEOB</name>
<evidence type="ECO:0000313" key="2">
    <source>
        <dbReference type="Proteomes" id="UP001162483"/>
    </source>
</evidence>